<dbReference type="EMBL" id="BPLR01019281">
    <property type="protein sequence ID" value="GIZ05314.1"/>
    <property type="molecule type" value="Genomic_DNA"/>
</dbReference>
<accession>A0AAV4YEF8</accession>
<sequence>MRATKNNSVEIAAARSLISDFVVSPPYLSIDSSQMMHVQKSCPSLRRDNSSAATCCQEKAEKFVAKEIVWSSREIKEFFVINSSCLFFITLFFKAEIKVSSIFVARKKS</sequence>
<dbReference type="AlphaFoldDB" id="A0AAV4YEF8"/>
<dbReference type="Proteomes" id="UP001054945">
    <property type="component" value="Unassembled WGS sequence"/>
</dbReference>
<evidence type="ECO:0000313" key="1">
    <source>
        <dbReference type="EMBL" id="GIZ05314.1"/>
    </source>
</evidence>
<name>A0AAV4YEF8_CAEEX</name>
<gene>
    <name evidence="1" type="ORF">CEXT_107711</name>
</gene>
<evidence type="ECO:0000313" key="2">
    <source>
        <dbReference type="Proteomes" id="UP001054945"/>
    </source>
</evidence>
<comment type="caution">
    <text evidence="1">The sequence shown here is derived from an EMBL/GenBank/DDBJ whole genome shotgun (WGS) entry which is preliminary data.</text>
</comment>
<protein>
    <submittedName>
        <fullName evidence="1">Uncharacterized protein</fullName>
    </submittedName>
</protein>
<proteinExistence type="predicted"/>
<organism evidence="1 2">
    <name type="scientific">Caerostris extrusa</name>
    <name type="common">Bark spider</name>
    <name type="synonym">Caerostris bankana</name>
    <dbReference type="NCBI Taxonomy" id="172846"/>
    <lineage>
        <taxon>Eukaryota</taxon>
        <taxon>Metazoa</taxon>
        <taxon>Ecdysozoa</taxon>
        <taxon>Arthropoda</taxon>
        <taxon>Chelicerata</taxon>
        <taxon>Arachnida</taxon>
        <taxon>Araneae</taxon>
        <taxon>Araneomorphae</taxon>
        <taxon>Entelegynae</taxon>
        <taxon>Araneoidea</taxon>
        <taxon>Araneidae</taxon>
        <taxon>Caerostris</taxon>
    </lineage>
</organism>
<reference evidence="1 2" key="1">
    <citation type="submission" date="2021-06" db="EMBL/GenBank/DDBJ databases">
        <title>Caerostris extrusa draft genome.</title>
        <authorList>
            <person name="Kono N."/>
            <person name="Arakawa K."/>
        </authorList>
    </citation>
    <scope>NUCLEOTIDE SEQUENCE [LARGE SCALE GENOMIC DNA]</scope>
</reference>
<keyword evidence="2" id="KW-1185">Reference proteome</keyword>